<keyword evidence="2" id="KW-1134">Transmembrane beta strand</keyword>
<dbReference type="Proteomes" id="UP001314635">
    <property type="component" value="Unassembled WGS sequence"/>
</dbReference>
<keyword evidence="2" id="KW-0472">Membrane</keyword>
<dbReference type="InterPro" id="IPR010131">
    <property type="entry name" value="MdtP/NodT-like"/>
</dbReference>
<dbReference type="Gene3D" id="1.20.1600.10">
    <property type="entry name" value="Outer membrane efflux proteins (OEP)"/>
    <property type="match status" value="1"/>
</dbReference>
<accession>A0ABS5GFA3</accession>
<keyword evidence="2" id="KW-0564">Palmitate</keyword>
<dbReference type="SUPFAM" id="SSF56954">
    <property type="entry name" value="Outer membrane efflux proteins (OEP)"/>
    <property type="match status" value="1"/>
</dbReference>
<dbReference type="Gene3D" id="2.20.200.10">
    <property type="entry name" value="Outer membrane efflux proteins (OEP)"/>
    <property type="match status" value="1"/>
</dbReference>
<evidence type="ECO:0000256" key="2">
    <source>
        <dbReference type="RuleBase" id="RU362097"/>
    </source>
</evidence>
<dbReference type="PANTHER" id="PTHR30203">
    <property type="entry name" value="OUTER MEMBRANE CATION EFFLUX PROTEIN"/>
    <property type="match status" value="1"/>
</dbReference>
<evidence type="ECO:0000256" key="1">
    <source>
        <dbReference type="ARBA" id="ARBA00007613"/>
    </source>
</evidence>
<name>A0ABS5GFA3_9BRAD</name>
<dbReference type="NCBIfam" id="TIGR01845">
    <property type="entry name" value="outer_NodT"/>
    <property type="match status" value="1"/>
</dbReference>
<proteinExistence type="inferred from homology"/>
<protein>
    <submittedName>
        <fullName evidence="3">Efflux transporter outer membrane subunit</fullName>
    </submittedName>
</protein>
<feature type="signal peptide" evidence="2">
    <location>
        <begin position="1"/>
        <end position="21"/>
    </location>
</feature>
<keyword evidence="2" id="KW-0812">Transmembrane</keyword>
<dbReference type="EMBL" id="JAFCLK010000035">
    <property type="protein sequence ID" value="MBR1140031.1"/>
    <property type="molecule type" value="Genomic_DNA"/>
</dbReference>
<dbReference type="RefSeq" id="WP_172241541.1">
    <property type="nucleotide sequence ID" value="NZ_JABFDP010000032.1"/>
</dbReference>
<comment type="subcellular location">
    <subcellularLocation>
        <location evidence="2">Cell membrane</location>
        <topology evidence="2">Lipid-anchor</topology>
    </subcellularLocation>
</comment>
<keyword evidence="4" id="KW-1185">Reference proteome</keyword>
<keyword evidence="2" id="KW-0449">Lipoprotein</keyword>
<feature type="chain" id="PRO_5044960728" evidence="2">
    <location>
        <begin position="22"/>
        <end position="504"/>
    </location>
</feature>
<keyword evidence="2" id="KW-0732">Signal</keyword>
<reference evidence="4" key="1">
    <citation type="journal article" date="2021" name="ISME J.">
        <title>Evolutionary origin and ecological implication of a unique nif island in free-living Bradyrhizobium lineages.</title>
        <authorList>
            <person name="Tao J."/>
        </authorList>
    </citation>
    <scope>NUCLEOTIDE SEQUENCE [LARGE SCALE GENOMIC DNA]</scope>
    <source>
        <strain evidence="4">SZCCT0094</strain>
    </source>
</reference>
<evidence type="ECO:0000313" key="3">
    <source>
        <dbReference type="EMBL" id="MBR1140031.1"/>
    </source>
</evidence>
<organism evidence="3 4">
    <name type="scientific">Bradyrhizobium denitrificans</name>
    <dbReference type="NCBI Taxonomy" id="2734912"/>
    <lineage>
        <taxon>Bacteria</taxon>
        <taxon>Pseudomonadati</taxon>
        <taxon>Pseudomonadota</taxon>
        <taxon>Alphaproteobacteria</taxon>
        <taxon>Hyphomicrobiales</taxon>
        <taxon>Nitrobacteraceae</taxon>
        <taxon>Bradyrhizobium</taxon>
    </lineage>
</organism>
<evidence type="ECO:0000313" key="4">
    <source>
        <dbReference type="Proteomes" id="UP001314635"/>
    </source>
</evidence>
<dbReference type="InterPro" id="IPR003423">
    <property type="entry name" value="OMP_efflux"/>
</dbReference>
<dbReference type="PROSITE" id="PS51257">
    <property type="entry name" value="PROKAR_LIPOPROTEIN"/>
    <property type="match status" value="1"/>
</dbReference>
<comment type="similarity">
    <text evidence="1 2">Belongs to the outer membrane factor (OMF) (TC 1.B.17) family.</text>
</comment>
<sequence>MTRLLLALSLAAPLLAGCAVGPDYVTPDFGVPNSWSSDRGRPAPALKLAQWWHNLADPQLDQLITEAVGGNLDVASAKARIREARATQRQAIGALFPSISGTGSATETRSASSSTGGVAIGPTTYSQYQAGFDSSWELDLFGANRRAAEAASYGVDAADDDLRATLLTLIGDVASNYIDARAYQARVALAKRTAASQRETAALTERKQNAGSASAVDTAKANALAASTEATIPTYESSYQQAVHRLGVLLGRDPTALSLRLSRATVIPSPRLPLPKGIPADVLVMRPDVRKAERQLAQYTAKIGQATAALYPDVSLSGTVSTSALKLGDLGKSSTIGWSIGPSLSVPIFNGGKLQAAVEVAEAQRDQYHVAWQSAVLSALEDVENAIVNLAQERIRIRSLTESARRYSEAARLSRSLYETGSSTFLDVLDAERSQFTAEDSLLASRATLAKDYVALAKALGGGWTGAIDSSVPIVVDDNTGPHLAQTVVARSPKRFSEEIKPSP</sequence>
<comment type="caution">
    <text evidence="3">The sequence shown here is derived from an EMBL/GenBank/DDBJ whole genome shotgun (WGS) entry which is preliminary data.</text>
</comment>
<dbReference type="PANTHER" id="PTHR30203:SF25">
    <property type="entry name" value="OUTER MEMBRANE PROTEIN-RELATED"/>
    <property type="match status" value="1"/>
</dbReference>
<dbReference type="Pfam" id="PF02321">
    <property type="entry name" value="OEP"/>
    <property type="match status" value="2"/>
</dbReference>
<gene>
    <name evidence="3" type="ORF">JQ619_30165</name>
</gene>